<evidence type="ECO:0000256" key="4">
    <source>
        <dbReference type="RuleBase" id="RU003719"/>
    </source>
</evidence>
<dbReference type="Gene3D" id="3.40.50.720">
    <property type="entry name" value="NAD(P)-binding Rossmann-like Domain"/>
    <property type="match status" value="3"/>
</dbReference>
<sequence length="257" mass="27910">MPSFKSGLKHHTIVVLESALVGLPRKLDLPGYTYHLISYPHTATAEIASRIKDATILIAVTLKLNAHLLSKDVSPKLELIDYVASGTDGVDLEACKKRSIVVCNATGASVTATHEAVQEGKWTERSVLNAMICEEVVGVIGHGAIGKRIAKLSHVLGMEGRTPFNEVLRHSTVVVVVVPRTSDSTDMISLREFELMRHNAVLINVSRGGIVDQEPATEDNCRLIGQGANLITTPHTEWSGRATEIHWMRGMPSNVVV</sequence>
<evidence type="ECO:0000259" key="5">
    <source>
        <dbReference type="Pfam" id="PF00389"/>
    </source>
</evidence>
<dbReference type="InterPro" id="IPR029753">
    <property type="entry name" value="D-isomer_DH_CS"/>
</dbReference>
<dbReference type="SUPFAM" id="SSF52283">
    <property type="entry name" value="Formate/glycerate dehydrogenase catalytic domain-like"/>
    <property type="match status" value="1"/>
</dbReference>
<gene>
    <name evidence="7" type="ORF">K505DRAFT_348276</name>
</gene>
<keyword evidence="8" id="KW-1185">Reference proteome</keyword>
<dbReference type="PANTHER" id="PTHR43761:SF1">
    <property type="entry name" value="D-ISOMER SPECIFIC 2-HYDROXYACID DEHYDROGENASE CATALYTIC DOMAIN-CONTAINING PROTEIN-RELATED"/>
    <property type="match status" value="1"/>
</dbReference>
<evidence type="ECO:0000256" key="3">
    <source>
        <dbReference type="ARBA" id="ARBA00023027"/>
    </source>
</evidence>
<dbReference type="PANTHER" id="PTHR43761">
    <property type="entry name" value="D-ISOMER SPECIFIC 2-HYDROXYACID DEHYDROGENASE FAMILY PROTEIN (AFU_ORTHOLOGUE AFUA_1G13630)"/>
    <property type="match status" value="1"/>
</dbReference>
<proteinExistence type="inferred from homology"/>
<evidence type="ECO:0000313" key="7">
    <source>
        <dbReference type="EMBL" id="KAF2795983.1"/>
    </source>
</evidence>
<accession>A0A6A6XIR0</accession>
<organism evidence="7 8">
    <name type="scientific">Melanomma pulvis-pyrius CBS 109.77</name>
    <dbReference type="NCBI Taxonomy" id="1314802"/>
    <lineage>
        <taxon>Eukaryota</taxon>
        <taxon>Fungi</taxon>
        <taxon>Dikarya</taxon>
        <taxon>Ascomycota</taxon>
        <taxon>Pezizomycotina</taxon>
        <taxon>Dothideomycetes</taxon>
        <taxon>Pleosporomycetidae</taxon>
        <taxon>Pleosporales</taxon>
        <taxon>Melanommataceae</taxon>
        <taxon>Melanomma</taxon>
    </lineage>
</organism>
<name>A0A6A6XIR0_9PLEO</name>
<dbReference type="GO" id="GO:0016616">
    <property type="term" value="F:oxidoreductase activity, acting on the CH-OH group of donors, NAD or NADP as acceptor"/>
    <property type="evidence" value="ECO:0007669"/>
    <property type="project" value="InterPro"/>
</dbReference>
<evidence type="ECO:0000313" key="8">
    <source>
        <dbReference type="Proteomes" id="UP000799757"/>
    </source>
</evidence>
<keyword evidence="3" id="KW-0520">NAD</keyword>
<evidence type="ECO:0000256" key="2">
    <source>
        <dbReference type="ARBA" id="ARBA00023002"/>
    </source>
</evidence>
<dbReference type="InterPro" id="IPR036291">
    <property type="entry name" value="NAD(P)-bd_dom_sf"/>
</dbReference>
<evidence type="ECO:0000256" key="1">
    <source>
        <dbReference type="ARBA" id="ARBA00005854"/>
    </source>
</evidence>
<keyword evidence="2 4" id="KW-0560">Oxidoreductase</keyword>
<dbReference type="InterPro" id="IPR050418">
    <property type="entry name" value="D-iso_2-hydroxyacid_DH_PdxB"/>
</dbReference>
<dbReference type="Pfam" id="PF02826">
    <property type="entry name" value="2-Hacid_dh_C"/>
    <property type="match status" value="1"/>
</dbReference>
<evidence type="ECO:0000259" key="6">
    <source>
        <dbReference type="Pfam" id="PF02826"/>
    </source>
</evidence>
<dbReference type="GO" id="GO:0051287">
    <property type="term" value="F:NAD binding"/>
    <property type="evidence" value="ECO:0007669"/>
    <property type="project" value="InterPro"/>
</dbReference>
<protein>
    <submittedName>
        <fullName evidence="7">NAD(P)-binding protein</fullName>
    </submittedName>
</protein>
<dbReference type="InterPro" id="IPR006139">
    <property type="entry name" value="D-isomer_2_OHA_DH_cat_dom"/>
</dbReference>
<feature type="domain" description="D-isomer specific 2-hydroxyacid dehydrogenase catalytic" evidence="5">
    <location>
        <begin position="42"/>
        <end position="117"/>
    </location>
</feature>
<dbReference type="AlphaFoldDB" id="A0A6A6XIR0"/>
<dbReference type="Pfam" id="PF00389">
    <property type="entry name" value="2-Hacid_dh"/>
    <property type="match status" value="1"/>
</dbReference>
<dbReference type="PROSITE" id="PS00671">
    <property type="entry name" value="D_2_HYDROXYACID_DH_3"/>
    <property type="match status" value="1"/>
</dbReference>
<dbReference type="InterPro" id="IPR006140">
    <property type="entry name" value="D-isomer_DH_NAD-bd"/>
</dbReference>
<comment type="similarity">
    <text evidence="1 4">Belongs to the D-isomer specific 2-hydroxyacid dehydrogenase family.</text>
</comment>
<dbReference type="OrthoDB" id="298012at2759"/>
<dbReference type="EMBL" id="MU001843">
    <property type="protein sequence ID" value="KAF2795983.1"/>
    <property type="molecule type" value="Genomic_DNA"/>
</dbReference>
<dbReference type="Proteomes" id="UP000799757">
    <property type="component" value="Unassembled WGS sequence"/>
</dbReference>
<dbReference type="SUPFAM" id="SSF51735">
    <property type="entry name" value="NAD(P)-binding Rossmann-fold domains"/>
    <property type="match status" value="1"/>
</dbReference>
<feature type="domain" description="D-isomer specific 2-hydroxyacid dehydrogenase NAD-binding" evidence="6">
    <location>
        <begin position="162"/>
        <end position="214"/>
    </location>
</feature>
<reference evidence="7" key="1">
    <citation type="journal article" date="2020" name="Stud. Mycol.">
        <title>101 Dothideomycetes genomes: a test case for predicting lifestyles and emergence of pathogens.</title>
        <authorList>
            <person name="Haridas S."/>
            <person name="Albert R."/>
            <person name="Binder M."/>
            <person name="Bloem J."/>
            <person name="Labutti K."/>
            <person name="Salamov A."/>
            <person name="Andreopoulos B."/>
            <person name="Baker S."/>
            <person name="Barry K."/>
            <person name="Bills G."/>
            <person name="Bluhm B."/>
            <person name="Cannon C."/>
            <person name="Castanera R."/>
            <person name="Culley D."/>
            <person name="Daum C."/>
            <person name="Ezra D."/>
            <person name="Gonzalez J."/>
            <person name="Henrissat B."/>
            <person name="Kuo A."/>
            <person name="Liang C."/>
            <person name="Lipzen A."/>
            <person name="Lutzoni F."/>
            <person name="Magnuson J."/>
            <person name="Mondo S."/>
            <person name="Nolan M."/>
            <person name="Ohm R."/>
            <person name="Pangilinan J."/>
            <person name="Park H.-J."/>
            <person name="Ramirez L."/>
            <person name="Alfaro M."/>
            <person name="Sun H."/>
            <person name="Tritt A."/>
            <person name="Yoshinaga Y."/>
            <person name="Zwiers L.-H."/>
            <person name="Turgeon B."/>
            <person name="Goodwin S."/>
            <person name="Spatafora J."/>
            <person name="Crous P."/>
            <person name="Grigoriev I."/>
        </authorList>
    </citation>
    <scope>NUCLEOTIDE SEQUENCE</scope>
    <source>
        <strain evidence="7">CBS 109.77</strain>
    </source>
</reference>